<dbReference type="InterPro" id="IPR033479">
    <property type="entry name" value="dCache_1"/>
</dbReference>
<evidence type="ECO:0000256" key="4">
    <source>
        <dbReference type="ARBA" id="ARBA00022692"/>
    </source>
</evidence>
<dbReference type="EMBL" id="CP010086">
    <property type="protein sequence ID" value="AJH00623.1"/>
    <property type="molecule type" value="Genomic_DNA"/>
</dbReference>
<evidence type="ECO:0000256" key="9">
    <source>
        <dbReference type="PROSITE-ProRule" id="PRU00284"/>
    </source>
</evidence>
<evidence type="ECO:0000256" key="2">
    <source>
        <dbReference type="ARBA" id="ARBA00022475"/>
    </source>
</evidence>
<evidence type="ECO:0000256" key="11">
    <source>
        <dbReference type="SAM" id="Phobius"/>
    </source>
</evidence>
<dbReference type="CDD" id="cd12912">
    <property type="entry name" value="PDC2_MCP_like"/>
    <property type="match status" value="1"/>
</dbReference>
<feature type="transmembrane region" description="Helical" evidence="11">
    <location>
        <begin position="12"/>
        <end position="32"/>
    </location>
</feature>
<keyword evidence="10" id="KW-0175">Coiled coil</keyword>
<organism evidence="14 15">
    <name type="scientific">Clostridium beijerinckii</name>
    <name type="common">Clostridium MP</name>
    <dbReference type="NCBI Taxonomy" id="1520"/>
    <lineage>
        <taxon>Bacteria</taxon>
        <taxon>Bacillati</taxon>
        <taxon>Bacillota</taxon>
        <taxon>Clostridia</taxon>
        <taxon>Eubacteriales</taxon>
        <taxon>Clostridiaceae</taxon>
        <taxon>Clostridium</taxon>
    </lineage>
</organism>
<evidence type="ECO:0000313" key="14">
    <source>
        <dbReference type="EMBL" id="AJH00623.1"/>
    </source>
</evidence>
<dbReference type="Gene3D" id="1.10.287.950">
    <property type="entry name" value="Methyl-accepting chemotaxis protein"/>
    <property type="match status" value="1"/>
</dbReference>
<evidence type="ECO:0000256" key="5">
    <source>
        <dbReference type="ARBA" id="ARBA00022989"/>
    </source>
</evidence>
<dbReference type="InterPro" id="IPR003660">
    <property type="entry name" value="HAMP_dom"/>
</dbReference>
<keyword evidence="2" id="KW-1003">Cell membrane</keyword>
<accession>A0A0B5QRD5</accession>
<dbReference type="Pfam" id="PF00015">
    <property type="entry name" value="MCPsignal"/>
    <property type="match status" value="1"/>
</dbReference>
<dbReference type="CDD" id="cd06225">
    <property type="entry name" value="HAMP"/>
    <property type="match status" value="1"/>
</dbReference>
<evidence type="ECO:0000259" key="12">
    <source>
        <dbReference type="PROSITE" id="PS50111"/>
    </source>
</evidence>
<keyword evidence="4 11" id="KW-0812">Transmembrane</keyword>
<dbReference type="Pfam" id="PF02743">
    <property type="entry name" value="dCache_1"/>
    <property type="match status" value="1"/>
</dbReference>
<dbReference type="GO" id="GO:0006935">
    <property type="term" value="P:chemotaxis"/>
    <property type="evidence" value="ECO:0007669"/>
    <property type="project" value="UniProtKB-KW"/>
</dbReference>
<dbReference type="GO" id="GO:0007165">
    <property type="term" value="P:signal transduction"/>
    <property type="evidence" value="ECO:0007669"/>
    <property type="project" value="UniProtKB-KW"/>
</dbReference>
<dbReference type="STRING" id="1520.LF65_04078"/>
<evidence type="ECO:0000256" key="1">
    <source>
        <dbReference type="ARBA" id="ARBA00004651"/>
    </source>
</evidence>
<name>A0A0B5QRD5_CLOBE</name>
<evidence type="ECO:0000256" key="6">
    <source>
        <dbReference type="ARBA" id="ARBA00023136"/>
    </source>
</evidence>
<feature type="transmembrane region" description="Helical" evidence="11">
    <location>
        <begin position="282"/>
        <end position="302"/>
    </location>
</feature>
<reference evidence="15" key="1">
    <citation type="submission" date="2014-12" db="EMBL/GenBank/DDBJ databases">
        <title>Genome sequence of Clostridium beijerinckii strain 59B.</title>
        <authorList>
            <person name="Little G.T."/>
            <person name="Minton N.P."/>
        </authorList>
    </citation>
    <scope>NUCLEOTIDE SEQUENCE [LARGE SCALE GENOMIC DNA]</scope>
    <source>
        <strain evidence="15">59B</strain>
    </source>
</reference>
<dbReference type="PROSITE" id="PS51257">
    <property type="entry name" value="PROKAR_LIPOPROTEIN"/>
    <property type="match status" value="1"/>
</dbReference>
<dbReference type="RefSeq" id="WP_041898499.1">
    <property type="nucleotide sequence ID" value="NZ_CP010086.2"/>
</dbReference>
<evidence type="ECO:0000259" key="13">
    <source>
        <dbReference type="PROSITE" id="PS50885"/>
    </source>
</evidence>
<dbReference type="PROSITE" id="PS50885">
    <property type="entry name" value="HAMP"/>
    <property type="match status" value="1"/>
</dbReference>
<evidence type="ECO:0000313" key="15">
    <source>
        <dbReference type="Proteomes" id="UP000031866"/>
    </source>
</evidence>
<dbReference type="PROSITE" id="PS50111">
    <property type="entry name" value="CHEMOTAXIS_TRANSDUC_2"/>
    <property type="match status" value="1"/>
</dbReference>
<dbReference type="CDD" id="cd12914">
    <property type="entry name" value="PDC1_DGC_like"/>
    <property type="match status" value="1"/>
</dbReference>
<keyword evidence="7 9" id="KW-0807">Transducer</keyword>
<dbReference type="KEGG" id="cbei:LF65_04078"/>
<dbReference type="SMART" id="SM00283">
    <property type="entry name" value="MA"/>
    <property type="match status" value="1"/>
</dbReference>
<keyword evidence="5 11" id="KW-1133">Transmembrane helix</keyword>
<dbReference type="SUPFAM" id="SSF103190">
    <property type="entry name" value="Sensory domain-like"/>
    <property type="match status" value="1"/>
</dbReference>
<feature type="domain" description="Methyl-accepting transducer" evidence="12">
    <location>
        <begin position="378"/>
        <end position="642"/>
    </location>
</feature>
<protein>
    <submittedName>
        <fullName evidence="14">Chemotaxis protein</fullName>
    </submittedName>
</protein>
<evidence type="ECO:0000256" key="8">
    <source>
        <dbReference type="ARBA" id="ARBA00029447"/>
    </source>
</evidence>
<comment type="subcellular location">
    <subcellularLocation>
        <location evidence="1">Cell membrane</location>
        <topology evidence="1">Multi-pass membrane protein</topology>
    </subcellularLocation>
</comment>
<dbReference type="SUPFAM" id="SSF58104">
    <property type="entry name" value="Methyl-accepting chemotaxis protein (MCP) signaling domain"/>
    <property type="match status" value="1"/>
</dbReference>
<dbReference type="InterPro" id="IPR029151">
    <property type="entry name" value="Sensor-like_sf"/>
</dbReference>
<dbReference type="Gene3D" id="6.10.340.10">
    <property type="match status" value="1"/>
</dbReference>
<dbReference type="PANTHER" id="PTHR32089">
    <property type="entry name" value="METHYL-ACCEPTING CHEMOTAXIS PROTEIN MCPB"/>
    <property type="match status" value="1"/>
</dbReference>
<comment type="similarity">
    <text evidence="8">Belongs to the methyl-accepting chemotaxis (MCP) protein family.</text>
</comment>
<sequence length="664" mass="71939">MRSIKTKLTVFFGLIIGIACIGLGIVSVISSLNGLKSNLNKTLPRIAEQTASNIQGRIEGELNSLEAIAARPDINNPNSLLQDKLSILSGEVKRTGCNRLSYIDKDGNLINTLGLTSNVKDREYFKKAMSGTKSVSDPLINKTDGTLLVIYAVPIKYNNEIVGVLAESQDGNDLSDLTNQVKFGQTGASFMINNSGVVIAHKNRDLVTQMYNGIEAAEKDANLQGLANIEKKMISGETGLGEYQYEGVDKFVSYAPVKETNWSVAVTIARNEILSELSTLEISVALSSIVFILIGLGIIYIISNSISKGIKSTSKHLELLAEGNLCEEISTRYLNSKDEIGVMTNAMKSMQESLGTMIKKIKENSSNINSQSENLASISEEIASVSQNVAEAISEVAKGTSNQSEELINITDILDEFSNKLSRMVREIQVVDSNSREISLMANDSSSEMKGLNQSVINVSNSFKEFYSKVISLGKDINEINEITSLINSIAEQTDLLALNAAIEAARAGEAGRGFSVVADEIRKLAEQSKESSENISKLISLISNNADIIVQESTTMDDEMRNQGKIIDNSIVSFKKIIQAVDEVIPKIETVKSSADNIENDKNAILNRINGLSSISVEVSASAEEISASSEEVNASTEEVSSSAQMLSDMTNEMIEEANKFKV</sequence>
<evidence type="ECO:0000256" key="10">
    <source>
        <dbReference type="SAM" id="Coils"/>
    </source>
</evidence>
<keyword evidence="6 11" id="KW-0472">Membrane</keyword>
<evidence type="ECO:0000256" key="3">
    <source>
        <dbReference type="ARBA" id="ARBA00022500"/>
    </source>
</evidence>
<gene>
    <name evidence="14" type="ORF">LF65_04078</name>
</gene>
<dbReference type="Proteomes" id="UP000031866">
    <property type="component" value="Chromosome"/>
</dbReference>
<dbReference type="InterPro" id="IPR004089">
    <property type="entry name" value="MCPsignal_dom"/>
</dbReference>
<evidence type="ECO:0000256" key="7">
    <source>
        <dbReference type="ARBA" id="ARBA00023224"/>
    </source>
</evidence>
<dbReference type="PANTHER" id="PTHR32089:SF112">
    <property type="entry name" value="LYSOZYME-LIKE PROTEIN-RELATED"/>
    <property type="match status" value="1"/>
</dbReference>
<dbReference type="Gene3D" id="3.30.450.20">
    <property type="entry name" value="PAS domain"/>
    <property type="match status" value="1"/>
</dbReference>
<proteinExistence type="inferred from homology"/>
<feature type="domain" description="HAMP" evidence="13">
    <location>
        <begin position="304"/>
        <end position="359"/>
    </location>
</feature>
<dbReference type="OrthoDB" id="597657at2"/>
<dbReference type="GO" id="GO:0005886">
    <property type="term" value="C:plasma membrane"/>
    <property type="evidence" value="ECO:0007669"/>
    <property type="project" value="UniProtKB-SubCell"/>
</dbReference>
<dbReference type="AlphaFoldDB" id="A0A0B5QRD5"/>
<keyword evidence="3" id="KW-0145">Chemotaxis</keyword>
<feature type="coiled-coil region" evidence="10">
    <location>
        <begin position="368"/>
        <end position="395"/>
    </location>
</feature>